<dbReference type="HOGENOM" id="CLU_2129321_0_0_3"/>
<dbReference type="OrthoDB" id="427561at2"/>
<dbReference type="AlphaFoldDB" id="E0UAX7"/>
<evidence type="ECO:0000313" key="2">
    <source>
        <dbReference type="Proteomes" id="UP000008206"/>
    </source>
</evidence>
<name>E0UAX7_GLOV7</name>
<dbReference type="RefSeq" id="WP_013323192.1">
    <property type="nucleotide sequence ID" value="NC_014501.1"/>
</dbReference>
<dbReference type="KEGG" id="cyj:Cyan7822_3145"/>
<protein>
    <submittedName>
        <fullName evidence="1">Uncharacterized protein</fullName>
    </submittedName>
</protein>
<dbReference type="Proteomes" id="UP000008206">
    <property type="component" value="Chromosome"/>
</dbReference>
<reference evidence="2" key="1">
    <citation type="journal article" date="2011" name="MBio">
        <title>Novel metabolic attributes of the genus Cyanothece, comprising a group of unicellular nitrogen-fixing Cyanobacteria.</title>
        <authorList>
            <person name="Bandyopadhyay A."/>
            <person name="Elvitigala T."/>
            <person name="Welsh E."/>
            <person name="Stockel J."/>
            <person name="Liberton M."/>
            <person name="Min H."/>
            <person name="Sherman L.A."/>
            <person name="Pakrasi H.B."/>
        </authorList>
    </citation>
    <scope>NUCLEOTIDE SEQUENCE [LARGE SCALE GENOMIC DNA]</scope>
    <source>
        <strain evidence="2">PCC 7822</strain>
    </source>
</reference>
<keyword evidence="2" id="KW-1185">Reference proteome</keyword>
<evidence type="ECO:0000313" key="1">
    <source>
        <dbReference type="EMBL" id="ADN15099.1"/>
    </source>
</evidence>
<accession>E0UAX7</accession>
<dbReference type="STRING" id="497965.Cyan7822_3145"/>
<dbReference type="EMBL" id="CP002198">
    <property type="protein sequence ID" value="ADN15099.1"/>
    <property type="molecule type" value="Genomic_DNA"/>
</dbReference>
<organism evidence="1 2">
    <name type="scientific">Gloeothece verrucosa (strain PCC 7822)</name>
    <name type="common">Cyanothece sp. (strain PCC 7822)</name>
    <dbReference type="NCBI Taxonomy" id="497965"/>
    <lineage>
        <taxon>Bacteria</taxon>
        <taxon>Bacillati</taxon>
        <taxon>Cyanobacteriota</taxon>
        <taxon>Cyanophyceae</taxon>
        <taxon>Oscillatoriophycideae</taxon>
        <taxon>Chroococcales</taxon>
        <taxon>Aphanothecaceae</taxon>
        <taxon>Gloeothece</taxon>
        <taxon>Gloeothece verrucosa</taxon>
    </lineage>
</organism>
<proteinExistence type="predicted"/>
<gene>
    <name evidence="1" type="ordered locus">Cyan7822_3145</name>
</gene>
<sequence length="113" mass="13743">MATERWNDERLDELADTVEQTTHNVDLLVGAVNAFLERDRERAEESRQYKLDNDQRFNTLLEELRQYKLENDQRFNTLLQELRQYKLENDQRFNTLLEEVRFLIRQLGNNQNP</sequence>